<dbReference type="EMBL" id="CP042469">
    <property type="protein sequence ID" value="QOX64285.1"/>
    <property type="molecule type" value="Genomic_DNA"/>
</dbReference>
<evidence type="ECO:0000313" key="2">
    <source>
        <dbReference type="Proteomes" id="UP000594014"/>
    </source>
</evidence>
<name>A0ACD1ACS8_9FIRM</name>
<evidence type="ECO:0000313" key="1">
    <source>
        <dbReference type="EMBL" id="QOX64285.1"/>
    </source>
</evidence>
<keyword evidence="2" id="KW-1185">Reference proteome</keyword>
<proteinExistence type="predicted"/>
<dbReference type="Proteomes" id="UP000594014">
    <property type="component" value="Chromosome"/>
</dbReference>
<accession>A0ACD1ACS8</accession>
<reference evidence="1" key="1">
    <citation type="submission" date="2019-08" db="EMBL/GenBank/DDBJ databases">
        <title>Genome sequence of Clostridiales bacterium MT110.</title>
        <authorList>
            <person name="Cao J."/>
        </authorList>
    </citation>
    <scope>NUCLEOTIDE SEQUENCE</scope>
    <source>
        <strain evidence="1">MT110</strain>
    </source>
</reference>
<sequence>MNILICDDDREIVGAIEVYLRNEGFNVFKAYDGIEALEIVRKEELHLVLMDIMMPRMDGMRTTMKIREEKNIPIIMLSAKSEDYDKVTGLNLGADDYITKPFNPLELIARVKSQLRRYVSLGSLEKKTGVFKSGGLAVDDEAKTVAVDGEQVPVTPIEYGILKLLTENAGKVFSMERIYEVVWNEPSFHPENTVAVHIRRIREKIEINPKEPRYLKVVWGIGYKIEKL</sequence>
<gene>
    <name evidence="1" type="ORF">FRZ06_13505</name>
</gene>
<organism evidence="1 2">
    <name type="scientific">Anoxybacterium hadale</name>
    <dbReference type="NCBI Taxonomy" id="3408580"/>
    <lineage>
        <taxon>Bacteria</taxon>
        <taxon>Bacillati</taxon>
        <taxon>Bacillota</taxon>
        <taxon>Clostridia</taxon>
        <taxon>Peptostreptococcales</taxon>
        <taxon>Anaerovoracaceae</taxon>
        <taxon>Anoxybacterium</taxon>
    </lineage>
</organism>
<protein>
    <submittedName>
        <fullName evidence="1">Response regulator transcription factor</fullName>
    </submittedName>
</protein>